<keyword evidence="12" id="KW-1071">Ligand-gated ion channel</keyword>
<dbReference type="SUPFAM" id="SSF63712">
    <property type="entry name" value="Nicotinic receptor ligand binding domain-like"/>
    <property type="match status" value="1"/>
</dbReference>
<comment type="similarity">
    <text evidence="15">Belongs to the ligand-gated ion channel (TC 1.A.9) family.</text>
</comment>
<feature type="region of interest" description="Disordered" evidence="16">
    <location>
        <begin position="529"/>
        <end position="555"/>
    </location>
</feature>
<evidence type="ECO:0000256" key="8">
    <source>
        <dbReference type="ARBA" id="ARBA00023157"/>
    </source>
</evidence>
<feature type="transmembrane region" description="Helical" evidence="15">
    <location>
        <begin position="282"/>
        <end position="300"/>
    </location>
</feature>
<dbReference type="WBParaSite" id="jg5911">
    <property type="protein sequence ID" value="jg5911"/>
    <property type="gene ID" value="jg5911"/>
</dbReference>
<feature type="domain" description="Neurotransmitter-gated ion-channel ligand-binding" evidence="17">
    <location>
        <begin position="29"/>
        <end position="250"/>
    </location>
</feature>
<evidence type="ECO:0000256" key="12">
    <source>
        <dbReference type="ARBA" id="ARBA00023286"/>
    </source>
</evidence>
<dbReference type="Pfam" id="PF02931">
    <property type="entry name" value="Neur_chan_LBD"/>
    <property type="match status" value="1"/>
</dbReference>
<dbReference type="InterPro" id="IPR006029">
    <property type="entry name" value="Neurotrans-gated_channel_TM"/>
</dbReference>
<keyword evidence="11" id="KW-0628">Postsynaptic cell membrane</keyword>
<dbReference type="PRINTS" id="PR00254">
    <property type="entry name" value="NICOTINICR"/>
</dbReference>
<dbReference type="PROSITE" id="PS00236">
    <property type="entry name" value="NEUROTR_ION_CHANNEL"/>
    <property type="match status" value="1"/>
</dbReference>
<protein>
    <submittedName>
        <fullName evidence="20">Uncharacterized protein</fullName>
    </submittedName>
</protein>
<evidence type="ECO:0000256" key="10">
    <source>
        <dbReference type="ARBA" id="ARBA00023180"/>
    </source>
</evidence>
<evidence type="ECO:0000256" key="15">
    <source>
        <dbReference type="RuleBase" id="RU000687"/>
    </source>
</evidence>
<dbReference type="InterPro" id="IPR006202">
    <property type="entry name" value="Neur_chan_lig-bd"/>
</dbReference>
<proteinExistence type="inferred from homology"/>
<keyword evidence="8" id="KW-1015">Disulfide bond</keyword>
<keyword evidence="3 15" id="KW-0812">Transmembrane</keyword>
<keyword evidence="6 15" id="KW-0406">Ion transport</keyword>
<dbReference type="Gene3D" id="1.20.58.390">
    <property type="entry name" value="Neurotransmitter-gated ion-channel transmembrane domain"/>
    <property type="match status" value="2"/>
</dbReference>
<comment type="subcellular location">
    <subcellularLocation>
        <location evidence="14">Postsynaptic cell membrane</location>
        <topology evidence="14">Multi-pass membrane protein</topology>
    </subcellularLocation>
</comment>
<dbReference type="PRINTS" id="PR00252">
    <property type="entry name" value="NRIONCHANNEL"/>
</dbReference>
<evidence type="ECO:0000259" key="17">
    <source>
        <dbReference type="Pfam" id="PF02931"/>
    </source>
</evidence>
<evidence type="ECO:0000259" key="18">
    <source>
        <dbReference type="Pfam" id="PF02932"/>
    </source>
</evidence>
<dbReference type="Pfam" id="PF02932">
    <property type="entry name" value="Neur_chan_memb"/>
    <property type="match status" value="1"/>
</dbReference>
<sequence length="708" mass="79052">MSLFCTKLNNRVKLAKSASLLDAHESLVSLYRSLLKNYDKDLRPSLRHDLPVDVSFTFSLTHIIDVDERNQILTTNAWIHQTWRDYNLIWDPRLFDGITTVHIPFELLWRPDVILYNNAASEYTKSVMSTDIIVSYDGNVSWTMAGIFKSSCGLDVRYYPFDFQNCVLKFASWAYDGTKLILDCHPILGISPTTWKVRNGICTSSSEIFAKIMCFIVFLRFRAQRDSVIYSCCPEPYPFIDVQITIQRRPMFFVFNLILPCVMISGIALLGFYMPSDSGEKVTLGITALLSTTVFLMLVAEGMPPTSEALPLIGIYYGVTIFIVSLTTGMTVFTLNVHHHGQHGKPVPELVQRLAFDYAARLMFIKIEQYHSINDHVEYFYSHSSTNVSRSMSAATVTGHFTELFGGTGDLMATNQLRVCTPTRRGVSSDIPYRSYNNNALLSKTTSSGRPISGSQKSPSDYRGSNKNFKKAPPSLSSMSFKSKRVSFSDDSLSSSSLPPNGIPTVSAAPVTLQALRYRATSKKFHYRPTTTVNPRTKPGEEDKKAPICGGESESESASNEQLACGKAAVATKKPAVFLTTSSPLTPYSSPAKTVNVVAGDGEPSCSADIRVVGSGQQQQRCASLSPAYRPMDNVSPIDVFESEFLRVLAKVHATIERNEMRLAEKDRRNAMKLEWQQVALVLDRFFFYLFVTITVVSSLSIIYQRQI</sequence>
<keyword evidence="9" id="KW-0675">Receptor</keyword>
<dbReference type="CDD" id="cd18997">
    <property type="entry name" value="LGIC_ECD_nAChR"/>
    <property type="match status" value="1"/>
</dbReference>
<accession>A0A915EGV3</accession>
<keyword evidence="10" id="KW-0325">Glycoprotein</keyword>
<dbReference type="GO" id="GO:0022848">
    <property type="term" value="F:acetylcholine-gated monoatomic cation-selective channel activity"/>
    <property type="evidence" value="ECO:0007669"/>
    <property type="project" value="InterPro"/>
</dbReference>
<dbReference type="PANTHER" id="PTHR18945">
    <property type="entry name" value="NEUROTRANSMITTER GATED ION CHANNEL"/>
    <property type="match status" value="1"/>
</dbReference>
<feature type="transmembrane region" description="Helical" evidence="15">
    <location>
        <begin position="686"/>
        <end position="704"/>
    </location>
</feature>
<evidence type="ECO:0000256" key="13">
    <source>
        <dbReference type="ARBA" id="ARBA00023303"/>
    </source>
</evidence>
<evidence type="ECO:0000256" key="5">
    <source>
        <dbReference type="ARBA" id="ARBA00023018"/>
    </source>
</evidence>
<evidence type="ECO:0000256" key="3">
    <source>
        <dbReference type="ARBA" id="ARBA00022692"/>
    </source>
</evidence>
<dbReference type="InterPro" id="IPR036719">
    <property type="entry name" value="Neuro-gated_channel_TM_sf"/>
</dbReference>
<dbReference type="InterPro" id="IPR036734">
    <property type="entry name" value="Neur_chan_lig-bd_sf"/>
</dbReference>
<dbReference type="InterPro" id="IPR002394">
    <property type="entry name" value="Nicotinic_acetylcholine_rcpt"/>
</dbReference>
<dbReference type="FunFam" id="2.70.170.10:FF:000030">
    <property type="entry name" value="AcetylCholine Receptor"/>
    <property type="match status" value="1"/>
</dbReference>
<keyword evidence="19" id="KW-1185">Reference proteome</keyword>
<evidence type="ECO:0000256" key="14">
    <source>
        <dbReference type="ARBA" id="ARBA00034104"/>
    </source>
</evidence>
<dbReference type="InterPro" id="IPR038050">
    <property type="entry name" value="Neuro_actylchol_rec"/>
</dbReference>
<dbReference type="FunFam" id="1.20.58.390:FF:000073">
    <property type="entry name" value="Neuronal acetylcholine receptor subunit alpha-9-II"/>
    <property type="match status" value="1"/>
</dbReference>
<dbReference type="Proteomes" id="UP000887574">
    <property type="component" value="Unplaced"/>
</dbReference>
<dbReference type="AlphaFoldDB" id="A0A915EGV3"/>
<dbReference type="InterPro" id="IPR006201">
    <property type="entry name" value="Neur_channel"/>
</dbReference>
<dbReference type="GO" id="GO:0045211">
    <property type="term" value="C:postsynaptic membrane"/>
    <property type="evidence" value="ECO:0007669"/>
    <property type="project" value="UniProtKB-SubCell"/>
</dbReference>
<reference evidence="20" key="1">
    <citation type="submission" date="2022-11" db="UniProtKB">
        <authorList>
            <consortium name="WormBaseParasite"/>
        </authorList>
    </citation>
    <scope>IDENTIFICATION</scope>
</reference>
<dbReference type="SUPFAM" id="SSF90112">
    <property type="entry name" value="Neurotransmitter-gated ion-channel transmembrane pore"/>
    <property type="match status" value="1"/>
</dbReference>
<feature type="transmembrane region" description="Helical" evidence="15">
    <location>
        <begin position="253"/>
        <end position="276"/>
    </location>
</feature>
<feature type="domain" description="Neurotransmitter-gated ion-channel transmembrane" evidence="18">
    <location>
        <begin position="257"/>
        <end position="396"/>
    </location>
</feature>
<dbReference type="InterPro" id="IPR018000">
    <property type="entry name" value="Neurotransmitter_ion_chnl_CS"/>
</dbReference>
<evidence type="ECO:0000256" key="1">
    <source>
        <dbReference type="ARBA" id="ARBA00022448"/>
    </source>
</evidence>
<evidence type="ECO:0000313" key="20">
    <source>
        <dbReference type="WBParaSite" id="jg5911"/>
    </source>
</evidence>
<dbReference type="CDD" id="cd19051">
    <property type="entry name" value="LGIC_TM_cation"/>
    <property type="match status" value="1"/>
</dbReference>
<evidence type="ECO:0000313" key="19">
    <source>
        <dbReference type="Proteomes" id="UP000887574"/>
    </source>
</evidence>
<evidence type="ECO:0000256" key="4">
    <source>
        <dbReference type="ARBA" id="ARBA00022989"/>
    </source>
</evidence>
<dbReference type="Gene3D" id="2.70.170.10">
    <property type="entry name" value="Neurotransmitter-gated ion-channel ligand-binding domain"/>
    <property type="match status" value="1"/>
</dbReference>
<keyword evidence="13 15" id="KW-0407">Ion channel</keyword>
<keyword evidence="5" id="KW-0770">Synapse</keyword>
<keyword evidence="2" id="KW-1003">Cell membrane</keyword>
<evidence type="ECO:0000256" key="11">
    <source>
        <dbReference type="ARBA" id="ARBA00023257"/>
    </source>
</evidence>
<feature type="region of interest" description="Disordered" evidence="16">
    <location>
        <begin position="442"/>
        <end position="481"/>
    </location>
</feature>
<name>A0A915EGV3_9BILA</name>
<organism evidence="19 20">
    <name type="scientific">Ditylenchus dipsaci</name>
    <dbReference type="NCBI Taxonomy" id="166011"/>
    <lineage>
        <taxon>Eukaryota</taxon>
        <taxon>Metazoa</taxon>
        <taxon>Ecdysozoa</taxon>
        <taxon>Nematoda</taxon>
        <taxon>Chromadorea</taxon>
        <taxon>Rhabditida</taxon>
        <taxon>Tylenchina</taxon>
        <taxon>Tylenchomorpha</taxon>
        <taxon>Sphaerularioidea</taxon>
        <taxon>Anguinidae</taxon>
        <taxon>Anguininae</taxon>
        <taxon>Ditylenchus</taxon>
    </lineage>
</organism>
<feature type="compositionally biased region" description="Polar residues" evidence="16">
    <location>
        <begin position="442"/>
        <end position="467"/>
    </location>
</feature>
<keyword evidence="1 15" id="KW-0813">Transport</keyword>
<feature type="transmembrane region" description="Helical" evidence="15">
    <location>
        <begin position="312"/>
        <end position="335"/>
    </location>
</feature>
<evidence type="ECO:0000256" key="7">
    <source>
        <dbReference type="ARBA" id="ARBA00023136"/>
    </source>
</evidence>
<evidence type="ECO:0000256" key="9">
    <source>
        <dbReference type="ARBA" id="ARBA00023170"/>
    </source>
</evidence>
<evidence type="ECO:0000256" key="6">
    <source>
        <dbReference type="ARBA" id="ARBA00023065"/>
    </source>
</evidence>
<keyword evidence="7 15" id="KW-0472">Membrane</keyword>
<evidence type="ECO:0000256" key="16">
    <source>
        <dbReference type="SAM" id="MobiDB-lite"/>
    </source>
</evidence>
<keyword evidence="4 15" id="KW-1133">Transmembrane helix</keyword>
<dbReference type="GO" id="GO:0004888">
    <property type="term" value="F:transmembrane signaling receptor activity"/>
    <property type="evidence" value="ECO:0007669"/>
    <property type="project" value="InterPro"/>
</dbReference>
<evidence type="ECO:0000256" key="2">
    <source>
        <dbReference type="ARBA" id="ARBA00022475"/>
    </source>
</evidence>